<dbReference type="AlphaFoldDB" id="A0A6J7STL9"/>
<gene>
    <name evidence="1" type="ORF">UFOPK2662_00865</name>
    <name evidence="2" type="ORF">UFOPK4242_01212</name>
</gene>
<sequence length="158" mass="17340">MKFFWQKNKVAEVKSQQSSQPATSPAQAYVATKGKPSGIVATENIADYTYDVVGESFQHDHLVQLVQKHKAIDDGSVFTSATLKLEPENVFDPTAVMVIVEGLQVGYIAKSQSTDLTAAIKKLKTTELEVPAHLGWDTDNPQPYIGVKLMLGDLYPMN</sequence>
<evidence type="ECO:0000313" key="1">
    <source>
        <dbReference type="EMBL" id="CAB4723000.1"/>
    </source>
</evidence>
<organism evidence="2">
    <name type="scientific">freshwater metagenome</name>
    <dbReference type="NCBI Taxonomy" id="449393"/>
    <lineage>
        <taxon>unclassified sequences</taxon>
        <taxon>metagenomes</taxon>
        <taxon>ecological metagenomes</taxon>
    </lineage>
</organism>
<dbReference type="EMBL" id="CAFBQC010000086">
    <property type="protein sequence ID" value="CAB5043588.1"/>
    <property type="molecule type" value="Genomic_DNA"/>
</dbReference>
<accession>A0A6J7STL9</accession>
<reference evidence="2" key="1">
    <citation type="submission" date="2020-05" db="EMBL/GenBank/DDBJ databases">
        <authorList>
            <person name="Chiriac C."/>
            <person name="Salcher M."/>
            <person name="Ghai R."/>
            <person name="Kavagutti S V."/>
        </authorList>
    </citation>
    <scope>NUCLEOTIDE SEQUENCE</scope>
</reference>
<name>A0A6J7STL9_9ZZZZ</name>
<evidence type="ECO:0000313" key="2">
    <source>
        <dbReference type="EMBL" id="CAB5043588.1"/>
    </source>
</evidence>
<proteinExistence type="predicted"/>
<protein>
    <submittedName>
        <fullName evidence="2">Unannotated protein</fullName>
    </submittedName>
</protein>
<dbReference type="Gene3D" id="3.30.70.2330">
    <property type="match status" value="1"/>
</dbReference>
<dbReference type="EMBL" id="CAEZYI010000048">
    <property type="protein sequence ID" value="CAB4723000.1"/>
    <property type="molecule type" value="Genomic_DNA"/>
</dbReference>